<evidence type="ECO:0000313" key="2">
    <source>
        <dbReference type="Proteomes" id="UP000289600"/>
    </source>
</evidence>
<reference evidence="2" key="1">
    <citation type="submission" date="2018-01" db="EMBL/GenBank/DDBJ databases">
        <title>Testimony of 'menage a trois' revealed by the proteome of Megavirus virophage.</title>
        <authorList>
            <person name="Jeudy S."/>
            <person name="Bertaux L."/>
            <person name="Alempic J.-M."/>
            <person name="Lartigue A."/>
            <person name="Legendre M."/>
            <person name="Philippe N."/>
            <person name="Beucher L."/>
            <person name="Biondi E."/>
            <person name="Juul S."/>
            <person name="Turner D."/>
            <person name="Coute Y."/>
            <person name="Claverie J.-M."/>
            <person name="Abergel C."/>
        </authorList>
    </citation>
    <scope>NUCLEOTIDE SEQUENCE [LARGE SCALE GENOMIC DNA]</scope>
</reference>
<dbReference type="Proteomes" id="UP000289600">
    <property type="component" value="Segment"/>
</dbReference>
<proteinExistence type="predicted"/>
<sequence>MKKQSQNKLTKQEKLILEKHFFKKTFGIKSTKNKKEFENFYEEFHDKDICVKRFENYFQYKNNYDNDTEIDDYNNGKEKVRQKIITDFLNIILSQNKKQYKCNDICAILTQNDYENAINSIAENSIYYKYEESNRALFSKKKLPYNKTNHSNKSYMNTVKCVLQSYGIEFERGKRKRVKGELVYDYSLSVNEQIKDIVDCKYGIIDTIDDFSSLF</sequence>
<organism evidence="1 2">
    <name type="scientific">Moumouvirus australiensis</name>
    <dbReference type="NCBI Taxonomy" id="2109587"/>
    <lineage>
        <taxon>Viruses</taxon>
        <taxon>Varidnaviria</taxon>
        <taxon>Bamfordvirae</taxon>
        <taxon>Nucleocytoviricota</taxon>
        <taxon>Megaviricetes</taxon>
        <taxon>Imitervirales</taxon>
        <taxon>Mimiviridae</taxon>
        <taxon>Megamimivirinae</taxon>
        <taxon>Moumouvirus</taxon>
        <taxon>Moumouvirus australiense</taxon>
    </lineage>
</organism>
<accession>A0A2P1EKH9</accession>
<keyword evidence="2" id="KW-1185">Reference proteome</keyword>
<evidence type="ECO:0000313" key="1">
    <source>
        <dbReference type="EMBL" id="AVL94388.1"/>
    </source>
</evidence>
<dbReference type="EMBL" id="MG807320">
    <property type="protein sequence ID" value="AVL94388.1"/>
    <property type="molecule type" value="Genomic_DNA"/>
</dbReference>
<gene>
    <name evidence="1" type="ORF">mc_1</name>
</gene>
<name>A0A2P1EKH9_9VIRU</name>
<protein>
    <submittedName>
        <fullName evidence="1">Uncharacterized protein</fullName>
    </submittedName>
</protein>